<feature type="domain" description="Transposable element P transposase-like RNase H" evidence="1">
    <location>
        <begin position="1"/>
        <end position="63"/>
    </location>
</feature>
<feature type="domain" description="Transposable element P transposase-like GTP-binding insertion" evidence="2">
    <location>
        <begin position="94"/>
        <end position="210"/>
    </location>
</feature>
<dbReference type="InterPro" id="IPR048365">
    <property type="entry name" value="TNP-like_RNaseH_N"/>
</dbReference>
<evidence type="ECO:0000259" key="1">
    <source>
        <dbReference type="Pfam" id="PF21787"/>
    </source>
</evidence>
<dbReference type="EMBL" id="OZ034825">
    <property type="protein sequence ID" value="CAL1680927.1"/>
    <property type="molecule type" value="Genomic_DNA"/>
</dbReference>
<evidence type="ECO:0000259" key="2">
    <source>
        <dbReference type="Pfam" id="PF21788"/>
    </source>
</evidence>
<evidence type="ECO:0000313" key="3">
    <source>
        <dbReference type="EMBL" id="CAL1680927.1"/>
    </source>
</evidence>
<gene>
    <name evidence="3" type="ORF">LPLAT_LOCUS6871</name>
</gene>
<dbReference type="Pfam" id="PF21788">
    <property type="entry name" value="TNP-like_GBD"/>
    <property type="match status" value="1"/>
</dbReference>
<dbReference type="Pfam" id="PF21787">
    <property type="entry name" value="TNP-like_RNaseH_N"/>
    <property type="match status" value="1"/>
</dbReference>
<dbReference type="AlphaFoldDB" id="A0AAV2NMQ8"/>
<keyword evidence="4" id="KW-1185">Reference proteome</keyword>
<organism evidence="3 4">
    <name type="scientific">Lasius platythorax</name>
    <dbReference type="NCBI Taxonomy" id="488582"/>
    <lineage>
        <taxon>Eukaryota</taxon>
        <taxon>Metazoa</taxon>
        <taxon>Ecdysozoa</taxon>
        <taxon>Arthropoda</taxon>
        <taxon>Hexapoda</taxon>
        <taxon>Insecta</taxon>
        <taxon>Pterygota</taxon>
        <taxon>Neoptera</taxon>
        <taxon>Endopterygota</taxon>
        <taxon>Hymenoptera</taxon>
        <taxon>Apocrita</taxon>
        <taxon>Aculeata</taxon>
        <taxon>Formicoidea</taxon>
        <taxon>Formicidae</taxon>
        <taxon>Formicinae</taxon>
        <taxon>Lasius</taxon>
        <taxon>Lasius</taxon>
    </lineage>
</organism>
<evidence type="ECO:0000313" key="4">
    <source>
        <dbReference type="Proteomes" id="UP001497644"/>
    </source>
</evidence>
<protein>
    <recommendedName>
        <fullName evidence="5">Transposable element P transposase</fullName>
    </recommendedName>
</protein>
<dbReference type="Proteomes" id="UP001497644">
    <property type="component" value="Chromosome 2"/>
</dbReference>
<name>A0AAV2NMQ8_9HYME</name>
<proteinExistence type="predicted"/>
<dbReference type="InterPro" id="IPR048366">
    <property type="entry name" value="TNP-like_GBD"/>
</dbReference>
<evidence type="ECO:0008006" key="5">
    <source>
        <dbReference type="Google" id="ProtNLM"/>
    </source>
</evidence>
<reference evidence="3" key="1">
    <citation type="submission" date="2024-04" db="EMBL/GenBank/DDBJ databases">
        <authorList>
            <consortium name="Molecular Ecology Group"/>
        </authorList>
    </citation>
    <scope>NUCLEOTIDE SEQUENCE</scope>
</reference>
<accession>A0AAV2NMQ8</accession>
<sequence length="285" mass="33137">MFQSLASKYTQPVAVFASKNPVKNEELAKLVVKAIAYVENIGAKIYGVIVDGAKTNTAMWSLLNIKICNHDMKTWFTHPLDNERKVFMFSDTPHLIKNVRNRLYNKRRLRINSKANYIEWKYFEILFNLDRNHVGNLRACPKLSERHVKLDNTSKMRVRLATQIFSNSVAHGLAFYKSHGCDELAGCEETIAFVKRMNDMFDVLNRKSPNEGLTPYSHDFKILKDSLQWLQEWESAVHEEDIKADEFLTKETAIKVVTAIYDRSVPLSYRQIRLQISAYRKIESR</sequence>